<evidence type="ECO:0000256" key="10">
    <source>
        <dbReference type="ARBA" id="ARBA00023136"/>
    </source>
</evidence>
<keyword evidence="10 11" id="KW-0472">Membrane</keyword>
<evidence type="ECO:0000256" key="4">
    <source>
        <dbReference type="ARBA" id="ARBA00022640"/>
    </source>
</evidence>
<evidence type="ECO:0000256" key="1">
    <source>
        <dbReference type="ARBA" id="ARBA00004508"/>
    </source>
</evidence>
<feature type="transmembrane region" description="Helical" evidence="11">
    <location>
        <begin position="210"/>
        <end position="231"/>
    </location>
</feature>
<keyword evidence="5" id="KW-0808">Transferase</keyword>
<feature type="transmembrane region" description="Helical" evidence="11">
    <location>
        <begin position="274"/>
        <end position="294"/>
    </location>
</feature>
<keyword evidence="13" id="KW-1185">Reference proteome</keyword>
<protein>
    <recommendedName>
        <fullName evidence="14">Phytol kinase</fullName>
    </recommendedName>
</protein>
<evidence type="ECO:0000256" key="8">
    <source>
        <dbReference type="ARBA" id="ARBA00022946"/>
    </source>
</evidence>
<keyword evidence="6 11" id="KW-0812">Transmembrane</keyword>
<dbReference type="EMBL" id="CP144745">
    <property type="protein sequence ID" value="WVZ54956.1"/>
    <property type="molecule type" value="Genomic_DNA"/>
</dbReference>
<name>A0AAQ3PRF9_PASNO</name>
<evidence type="ECO:0000256" key="7">
    <source>
        <dbReference type="ARBA" id="ARBA00022777"/>
    </source>
</evidence>
<keyword evidence="9 11" id="KW-1133">Transmembrane helix</keyword>
<sequence>MRQLSCSFIRSTARLLLRCSLAGRRGEQQIDPVQHLQQQLRTMWTDIPLVRDAGAAVLTGIAAAVVLRFWEEVANRALLDQKLCRKMVHITVGLVYFLMWPLFSSEDVYAPFLAPLIIIVNIIKVTVIGLGVVKDEGMVNSMTRHGDHRELLKGPLYYACAVTLTTIVFWRTSPISIAVICNLCAGDGAADVAGRRLGHVKLPHNPEKSYAGSIAMFLAGFIASVLYMCYFSMFGFVESSWTMVAAFAAVSLAAAAVESLPISTRLDDNLTVPLASAVVGVLVFYSVGITSLCCMGSGGGTSGSATILQVVFAGSR</sequence>
<keyword evidence="3" id="KW-0150">Chloroplast</keyword>
<gene>
    <name evidence="12" type="ORF">U9M48_005681</name>
</gene>
<feature type="transmembrane region" description="Helical" evidence="11">
    <location>
        <begin position="243"/>
        <end position="262"/>
    </location>
</feature>
<dbReference type="GO" id="GO:0031969">
    <property type="term" value="C:chloroplast membrane"/>
    <property type="evidence" value="ECO:0007669"/>
    <property type="project" value="UniProtKB-SubCell"/>
</dbReference>
<evidence type="ECO:0000313" key="13">
    <source>
        <dbReference type="Proteomes" id="UP001341281"/>
    </source>
</evidence>
<keyword evidence="4" id="KW-0934">Plastid</keyword>
<evidence type="ECO:0000256" key="6">
    <source>
        <dbReference type="ARBA" id="ARBA00022692"/>
    </source>
</evidence>
<dbReference type="InterPro" id="IPR039606">
    <property type="entry name" value="Phytol/farnesol_kinase"/>
</dbReference>
<evidence type="ECO:0000256" key="5">
    <source>
        <dbReference type="ARBA" id="ARBA00022679"/>
    </source>
</evidence>
<dbReference type="PANTHER" id="PTHR32523:SF9">
    <property type="entry name" value="OS12G0105500 PROTEIN"/>
    <property type="match status" value="1"/>
</dbReference>
<reference evidence="12 13" key="1">
    <citation type="submission" date="2024-02" db="EMBL/GenBank/DDBJ databases">
        <title>High-quality chromosome-scale genome assembly of Pensacola bahiagrass (Paspalum notatum Flugge var. saurae).</title>
        <authorList>
            <person name="Vega J.M."/>
            <person name="Podio M."/>
            <person name="Orjuela J."/>
            <person name="Siena L.A."/>
            <person name="Pessino S.C."/>
            <person name="Combes M.C."/>
            <person name="Mariac C."/>
            <person name="Albertini E."/>
            <person name="Pupilli F."/>
            <person name="Ortiz J.P.A."/>
            <person name="Leblanc O."/>
        </authorList>
    </citation>
    <scope>NUCLEOTIDE SEQUENCE [LARGE SCALE GENOMIC DNA]</scope>
    <source>
        <strain evidence="12">R1</strain>
        <tissue evidence="12">Leaf</tissue>
    </source>
</reference>
<keyword evidence="8" id="KW-0809">Transit peptide</keyword>
<evidence type="ECO:0000256" key="2">
    <source>
        <dbReference type="ARBA" id="ARBA00010794"/>
    </source>
</evidence>
<evidence type="ECO:0000256" key="11">
    <source>
        <dbReference type="SAM" id="Phobius"/>
    </source>
</evidence>
<dbReference type="Proteomes" id="UP001341281">
    <property type="component" value="Chromosome 01"/>
</dbReference>
<organism evidence="12 13">
    <name type="scientific">Paspalum notatum var. saurae</name>
    <dbReference type="NCBI Taxonomy" id="547442"/>
    <lineage>
        <taxon>Eukaryota</taxon>
        <taxon>Viridiplantae</taxon>
        <taxon>Streptophyta</taxon>
        <taxon>Embryophyta</taxon>
        <taxon>Tracheophyta</taxon>
        <taxon>Spermatophyta</taxon>
        <taxon>Magnoliopsida</taxon>
        <taxon>Liliopsida</taxon>
        <taxon>Poales</taxon>
        <taxon>Poaceae</taxon>
        <taxon>PACMAD clade</taxon>
        <taxon>Panicoideae</taxon>
        <taxon>Andropogonodae</taxon>
        <taxon>Paspaleae</taxon>
        <taxon>Paspalinae</taxon>
        <taxon>Paspalum</taxon>
    </lineage>
</organism>
<feature type="transmembrane region" description="Helical" evidence="11">
    <location>
        <begin position="83"/>
        <end position="103"/>
    </location>
</feature>
<evidence type="ECO:0008006" key="14">
    <source>
        <dbReference type="Google" id="ProtNLM"/>
    </source>
</evidence>
<comment type="subcellular location">
    <subcellularLocation>
        <location evidence="1">Plastid</location>
        <location evidence="1">Chloroplast membrane</location>
        <topology evidence="1">Multi-pass membrane protein</topology>
    </subcellularLocation>
</comment>
<feature type="transmembrane region" description="Helical" evidence="11">
    <location>
        <begin position="109"/>
        <end position="133"/>
    </location>
</feature>
<dbReference type="PANTHER" id="PTHR32523">
    <property type="entry name" value="PHYTOL KINASE 1, CHLOROPLASTIC"/>
    <property type="match status" value="1"/>
</dbReference>
<proteinExistence type="inferred from homology"/>
<accession>A0AAQ3PRF9</accession>
<comment type="similarity">
    <text evidence="2">Belongs to the polyprenol kinase family.</text>
</comment>
<evidence type="ECO:0000256" key="9">
    <source>
        <dbReference type="ARBA" id="ARBA00022989"/>
    </source>
</evidence>
<evidence type="ECO:0000256" key="3">
    <source>
        <dbReference type="ARBA" id="ARBA00022528"/>
    </source>
</evidence>
<evidence type="ECO:0000313" key="12">
    <source>
        <dbReference type="EMBL" id="WVZ54956.1"/>
    </source>
</evidence>
<keyword evidence="7" id="KW-0418">Kinase</keyword>
<dbReference type="GO" id="GO:0016301">
    <property type="term" value="F:kinase activity"/>
    <property type="evidence" value="ECO:0007669"/>
    <property type="project" value="UniProtKB-KW"/>
</dbReference>
<dbReference type="AlphaFoldDB" id="A0AAQ3PRF9"/>